<comment type="caution">
    <text evidence="11">The sequence shown here is derived from an EMBL/GenBank/DDBJ whole genome shotgun (WGS) entry which is preliminary data.</text>
</comment>
<keyword evidence="2" id="KW-0813">Transport</keyword>
<dbReference type="SUPFAM" id="SSF54631">
    <property type="entry name" value="CBS-domain pair"/>
    <property type="match status" value="1"/>
</dbReference>
<evidence type="ECO:0000313" key="11">
    <source>
        <dbReference type="EMBL" id="MDT0595499.1"/>
    </source>
</evidence>
<feature type="transmembrane region" description="Helical" evidence="10">
    <location>
        <begin position="61"/>
        <end position="83"/>
    </location>
</feature>
<gene>
    <name evidence="11" type="ORF">RM552_11635</name>
</gene>
<name>A0ABU2ZS91_9ALTE</name>
<keyword evidence="6 10" id="KW-0472">Membrane</keyword>
<dbReference type="EMBL" id="JAVRHX010000003">
    <property type="protein sequence ID" value="MDT0595499.1"/>
    <property type="molecule type" value="Genomic_DNA"/>
</dbReference>
<evidence type="ECO:0000256" key="8">
    <source>
        <dbReference type="ARBA" id="ARBA00023214"/>
    </source>
</evidence>
<dbReference type="Gene3D" id="1.10.3080.10">
    <property type="entry name" value="Clc chloride channel"/>
    <property type="match status" value="1"/>
</dbReference>
<evidence type="ECO:0000256" key="1">
    <source>
        <dbReference type="ARBA" id="ARBA00004141"/>
    </source>
</evidence>
<evidence type="ECO:0000256" key="7">
    <source>
        <dbReference type="ARBA" id="ARBA00023173"/>
    </source>
</evidence>
<dbReference type="InterPro" id="IPR046342">
    <property type="entry name" value="CBS_dom_sf"/>
</dbReference>
<dbReference type="InterPro" id="IPR001807">
    <property type="entry name" value="ClC"/>
</dbReference>
<evidence type="ECO:0000256" key="4">
    <source>
        <dbReference type="ARBA" id="ARBA00022989"/>
    </source>
</evidence>
<feature type="transmembrane region" description="Helical" evidence="10">
    <location>
        <begin position="156"/>
        <end position="180"/>
    </location>
</feature>
<feature type="transmembrane region" description="Helical" evidence="10">
    <location>
        <begin position="20"/>
        <end position="41"/>
    </location>
</feature>
<organism evidence="11 12">
    <name type="scientific">Glaciecola petra</name>
    <dbReference type="NCBI Taxonomy" id="3075602"/>
    <lineage>
        <taxon>Bacteria</taxon>
        <taxon>Pseudomonadati</taxon>
        <taxon>Pseudomonadota</taxon>
        <taxon>Gammaproteobacteria</taxon>
        <taxon>Alteromonadales</taxon>
        <taxon>Alteromonadaceae</taxon>
        <taxon>Glaciecola</taxon>
    </lineage>
</organism>
<dbReference type="CDD" id="cd00400">
    <property type="entry name" value="Voltage_gated_ClC"/>
    <property type="match status" value="1"/>
</dbReference>
<feature type="transmembrane region" description="Helical" evidence="10">
    <location>
        <begin position="267"/>
        <end position="284"/>
    </location>
</feature>
<dbReference type="InterPro" id="IPR014743">
    <property type="entry name" value="Cl-channel_core"/>
</dbReference>
<evidence type="ECO:0000256" key="2">
    <source>
        <dbReference type="ARBA" id="ARBA00022448"/>
    </source>
</evidence>
<keyword evidence="12" id="KW-1185">Reference proteome</keyword>
<reference evidence="11 12" key="1">
    <citation type="submission" date="2023-09" db="EMBL/GenBank/DDBJ databases">
        <authorList>
            <person name="Rey-Velasco X."/>
        </authorList>
    </citation>
    <scope>NUCLEOTIDE SEQUENCE [LARGE SCALE GENOMIC DNA]</scope>
    <source>
        <strain evidence="11 12">P117</strain>
    </source>
</reference>
<feature type="transmembrane region" description="Helical" evidence="10">
    <location>
        <begin position="304"/>
        <end position="322"/>
    </location>
</feature>
<dbReference type="PRINTS" id="PR00762">
    <property type="entry name" value="CLCHANNEL"/>
</dbReference>
<evidence type="ECO:0000256" key="3">
    <source>
        <dbReference type="ARBA" id="ARBA00022692"/>
    </source>
</evidence>
<dbReference type="PANTHER" id="PTHR43427:SF6">
    <property type="entry name" value="CHLORIDE CHANNEL PROTEIN CLC-E"/>
    <property type="match status" value="1"/>
</dbReference>
<dbReference type="RefSeq" id="WP_311369016.1">
    <property type="nucleotide sequence ID" value="NZ_JAVRHX010000003.1"/>
</dbReference>
<accession>A0ABU2ZS91</accession>
<dbReference type="InterPro" id="IPR050368">
    <property type="entry name" value="ClC-type_chloride_channel"/>
</dbReference>
<feature type="transmembrane region" description="Helical" evidence="10">
    <location>
        <begin position="329"/>
        <end position="348"/>
    </location>
</feature>
<evidence type="ECO:0000256" key="9">
    <source>
        <dbReference type="ARBA" id="ARBA00023303"/>
    </source>
</evidence>
<feature type="transmembrane region" description="Helical" evidence="10">
    <location>
        <begin position="192"/>
        <end position="211"/>
    </location>
</feature>
<feature type="transmembrane region" description="Helical" evidence="10">
    <location>
        <begin position="226"/>
        <end position="247"/>
    </location>
</feature>
<keyword evidence="4 10" id="KW-1133">Transmembrane helix</keyword>
<evidence type="ECO:0000313" key="12">
    <source>
        <dbReference type="Proteomes" id="UP001253545"/>
    </source>
</evidence>
<dbReference type="Proteomes" id="UP001253545">
    <property type="component" value="Unassembled WGS sequence"/>
</dbReference>
<feature type="transmembrane region" description="Helical" evidence="10">
    <location>
        <begin position="360"/>
        <end position="380"/>
    </location>
</feature>
<evidence type="ECO:0000256" key="10">
    <source>
        <dbReference type="SAM" id="Phobius"/>
    </source>
</evidence>
<comment type="subcellular location">
    <subcellularLocation>
        <location evidence="1">Membrane</location>
        <topology evidence="1">Multi-pass membrane protein</topology>
    </subcellularLocation>
</comment>
<keyword evidence="5" id="KW-0406">Ion transport</keyword>
<keyword evidence="9" id="KW-0407">Ion channel</keyword>
<dbReference type="SUPFAM" id="SSF81340">
    <property type="entry name" value="Clc chloride channel"/>
    <property type="match status" value="1"/>
</dbReference>
<proteinExistence type="predicted"/>
<keyword evidence="3 10" id="KW-0812">Transmembrane</keyword>
<evidence type="ECO:0000256" key="6">
    <source>
        <dbReference type="ARBA" id="ARBA00023136"/>
    </source>
</evidence>
<dbReference type="Pfam" id="PF00654">
    <property type="entry name" value="Voltage_CLC"/>
    <property type="match status" value="1"/>
</dbReference>
<keyword evidence="7" id="KW-0869">Chloride channel</keyword>
<dbReference type="PANTHER" id="PTHR43427">
    <property type="entry name" value="CHLORIDE CHANNEL PROTEIN CLC-E"/>
    <property type="match status" value="1"/>
</dbReference>
<feature type="transmembrane region" description="Helical" evidence="10">
    <location>
        <begin position="104"/>
        <end position="126"/>
    </location>
</feature>
<protein>
    <submittedName>
        <fullName evidence="11">Chloride channel protein</fullName>
    </submittedName>
</protein>
<sequence length="571" mass="62333">MFIQSLRIALSKPSTSIQLCLIGVVGGLSAAAIIVLFRLSIGFIQNIFLGASANYTTLMSWQLFLLPLVAVIFIIGIAKMTGFKHYRLGVPFVIHRLKMHYGNIPFATSINQFFGGVLALASGFVVGKEGPTVHLAAAASQYVGRWFKLPFNSLRILAGCGIAAGIAAAFNTPFAAVIFVMEVVIRDYKVHVFVPVMLAAACGSVITRLVFGDYSELAFLSFQAMAFWQLPVLIIFGIFLGILATLFNKQLMWLMRLTRPLNMISRLLIAGLITGTIAYFMPHALGAEFIGVNTFLQNSPTSQLILAVFVAKFVLAIVAIALGVPGGIIGAVMVIGILAGVLFLQPIQYLFNLPDLSTNYALLGLAGLLAAVLHAPMAALSAAMELSSTQQVILPAIITIVSAHITSKQLCNNRSIFLQQLEYQELPYTTTTIRDELQNTGVMALMQTNVTLTTDGLDPDMYSDLQANPDTFIVNRVTNKLSLKERPSDSVYEPTKWQQVSLAVGQQKNISPIIRQDLQALSEQNTLAEVYECLYIKRNGGVVVVAHNDDNNVYGVITWGMLHKYLLRQQH</sequence>
<keyword evidence="8" id="KW-0868">Chloride</keyword>
<evidence type="ECO:0000256" key="5">
    <source>
        <dbReference type="ARBA" id="ARBA00023065"/>
    </source>
</evidence>